<dbReference type="PROSITE" id="PS50943">
    <property type="entry name" value="HTH_CROC1"/>
    <property type="match status" value="1"/>
</dbReference>
<reference evidence="4" key="1">
    <citation type="journal article" date="2019" name="Int. J. Syst. Evol. Microbiol.">
        <title>The Global Catalogue of Microorganisms (GCM) 10K type strain sequencing project: providing services to taxonomists for standard genome sequencing and annotation.</title>
        <authorList>
            <consortium name="The Broad Institute Genomics Platform"/>
            <consortium name="The Broad Institute Genome Sequencing Center for Infectious Disease"/>
            <person name="Wu L."/>
            <person name="Ma J."/>
        </authorList>
    </citation>
    <scope>NUCLEOTIDE SEQUENCE [LARGE SCALE GENOMIC DNA]</scope>
    <source>
        <strain evidence="4">KCTC 52640</strain>
    </source>
</reference>
<dbReference type="Proteomes" id="UP001595462">
    <property type="component" value="Unassembled WGS sequence"/>
</dbReference>
<dbReference type="InterPro" id="IPR001387">
    <property type="entry name" value="Cro/C1-type_HTH"/>
</dbReference>
<evidence type="ECO:0000259" key="2">
    <source>
        <dbReference type="PROSITE" id="PS50943"/>
    </source>
</evidence>
<gene>
    <name evidence="3" type="ORF">ACFOSU_07835</name>
</gene>
<dbReference type="SMART" id="SM00530">
    <property type="entry name" value="HTH_XRE"/>
    <property type="match status" value="1"/>
</dbReference>
<dbReference type="RefSeq" id="WP_380688174.1">
    <property type="nucleotide sequence ID" value="NZ_JBHRSS010000003.1"/>
</dbReference>
<dbReference type="PANTHER" id="PTHR36924:SF1">
    <property type="entry name" value="ANTITOXIN HIGA-1"/>
    <property type="match status" value="1"/>
</dbReference>
<keyword evidence="1" id="KW-0238">DNA-binding</keyword>
<organism evidence="3 4">
    <name type="scientific">Salinisphaera aquimarina</name>
    <dbReference type="NCBI Taxonomy" id="2094031"/>
    <lineage>
        <taxon>Bacteria</taxon>
        <taxon>Pseudomonadati</taxon>
        <taxon>Pseudomonadota</taxon>
        <taxon>Gammaproteobacteria</taxon>
        <taxon>Salinisphaerales</taxon>
        <taxon>Salinisphaeraceae</taxon>
        <taxon>Salinisphaera</taxon>
    </lineage>
</organism>
<proteinExistence type="predicted"/>
<comment type="caution">
    <text evidence="3">The sequence shown here is derived from an EMBL/GenBank/DDBJ whole genome shotgun (WGS) entry which is preliminary data.</text>
</comment>
<evidence type="ECO:0000313" key="3">
    <source>
        <dbReference type="EMBL" id="MFC3103799.1"/>
    </source>
</evidence>
<sequence>MAELANIHPGDVLREEFIAPMGLSLRKVAGATGLSPDDLTALMEGRRQVDADIALRLSRYFGTSVQFWVGLQSDYDALAAQCET</sequence>
<accession>A0ABV7EPH4</accession>
<dbReference type="SUPFAM" id="SSF47413">
    <property type="entry name" value="lambda repressor-like DNA-binding domains"/>
    <property type="match status" value="1"/>
</dbReference>
<dbReference type="NCBIfam" id="TIGR02607">
    <property type="entry name" value="antidote_HigA"/>
    <property type="match status" value="1"/>
</dbReference>
<dbReference type="EMBL" id="JBHRSS010000003">
    <property type="protein sequence ID" value="MFC3103799.1"/>
    <property type="molecule type" value="Genomic_DNA"/>
</dbReference>
<keyword evidence="4" id="KW-1185">Reference proteome</keyword>
<dbReference type="InterPro" id="IPR010982">
    <property type="entry name" value="Lambda_DNA-bd_dom_sf"/>
</dbReference>
<dbReference type="CDD" id="cd00093">
    <property type="entry name" value="HTH_XRE"/>
    <property type="match status" value="1"/>
</dbReference>
<evidence type="ECO:0000313" key="4">
    <source>
        <dbReference type="Proteomes" id="UP001595462"/>
    </source>
</evidence>
<evidence type="ECO:0000256" key="1">
    <source>
        <dbReference type="ARBA" id="ARBA00023125"/>
    </source>
</evidence>
<feature type="domain" description="HTH cro/C1-type" evidence="2">
    <location>
        <begin position="22"/>
        <end position="68"/>
    </location>
</feature>
<name>A0ABV7EPH4_9GAMM</name>
<dbReference type="InterPro" id="IPR013430">
    <property type="entry name" value="Toxin_antidote_HigA"/>
</dbReference>
<dbReference type="PANTHER" id="PTHR36924">
    <property type="entry name" value="ANTITOXIN HIGA-1"/>
    <property type="match status" value="1"/>
</dbReference>
<dbReference type="Gene3D" id="1.10.260.40">
    <property type="entry name" value="lambda repressor-like DNA-binding domains"/>
    <property type="match status" value="1"/>
</dbReference>
<protein>
    <submittedName>
        <fullName evidence="3">HigA family addiction module antitoxin</fullName>
    </submittedName>
</protein>
<dbReference type="Pfam" id="PF13560">
    <property type="entry name" value="HTH_31"/>
    <property type="match status" value="1"/>
</dbReference>